<comment type="caution">
    <text evidence="1">The sequence shown here is derived from an EMBL/GenBank/DDBJ whole genome shotgun (WGS) entry which is preliminary data.</text>
</comment>
<dbReference type="AlphaFoldDB" id="A0A328PP53"/>
<dbReference type="EMBL" id="QKVO01000012">
    <property type="protein sequence ID" value="RAO94896.1"/>
    <property type="molecule type" value="Genomic_DNA"/>
</dbReference>
<evidence type="ECO:0000313" key="2">
    <source>
        <dbReference type="Proteomes" id="UP000249762"/>
    </source>
</evidence>
<evidence type="ECO:0008006" key="3">
    <source>
        <dbReference type="Google" id="ProtNLM"/>
    </source>
</evidence>
<gene>
    <name evidence="1" type="ORF">DNK47_02580</name>
</gene>
<name>A0A328PP53_9MOLU</name>
<organism evidence="1 2">
    <name type="scientific">Mycoplasma wenyonii</name>
    <dbReference type="NCBI Taxonomy" id="65123"/>
    <lineage>
        <taxon>Bacteria</taxon>
        <taxon>Bacillati</taxon>
        <taxon>Mycoplasmatota</taxon>
        <taxon>Mollicutes</taxon>
        <taxon>Mycoplasmataceae</taxon>
        <taxon>Mycoplasma</taxon>
    </lineage>
</organism>
<dbReference type="OrthoDB" id="9834831at2"/>
<accession>A0A328PP53</accession>
<reference evidence="2" key="1">
    <citation type="submission" date="2018-06" db="EMBL/GenBank/DDBJ databases">
        <authorList>
            <person name="Martinez Ocampo F."/>
            <person name="Quiroz Castaneda R.E."/>
            <person name="Rojas Lopez X."/>
        </authorList>
    </citation>
    <scope>NUCLEOTIDE SEQUENCE [LARGE SCALE GENOMIC DNA]</scope>
    <source>
        <strain evidence="2">INIFAP02</strain>
    </source>
</reference>
<evidence type="ECO:0000313" key="1">
    <source>
        <dbReference type="EMBL" id="RAO94896.1"/>
    </source>
</evidence>
<protein>
    <recommendedName>
        <fullName evidence="3">Lipoprotein</fullName>
    </recommendedName>
</protein>
<dbReference type="PROSITE" id="PS51257">
    <property type="entry name" value="PROKAR_LIPOPROTEIN"/>
    <property type="match status" value="1"/>
</dbReference>
<keyword evidence="2" id="KW-1185">Reference proteome</keyword>
<sequence length="120" mass="13073">MAVSVRAFSSILVIVGSCASLPLFLGKTSNVEVVTQSTTQDPNYKIETISKKLPVSVSDKERGKCSIEELSRDSKSFLLAQEKGGNFYVEIFCEDTNENTSKGSLPSHWTGLFSRASFIG</sequence>
<dbReference type="RefSeq" id="WP_112665673.1">
    <property type="nucleotide sequence ID" value="NZ_QKVO01000012.1"/>
</dbReference>
<dbReference type="Proteomes" id="UP000249762">
    <property type="component" value="Unassembled WGS sequence"/>
</dbReference>
<proteinExistence type="predicted"/>